<dbReference type="SUPFAM" id="SSF52540">
    <property type="entry name" value="P-loop containing nucleoside triphosphate hydrolases"/>
    <property type="match status" value="1"/>
</dbReference>
<dbReference type="InterPro" id="IPR027417">
    <property type="entry name" value="P-loop_NTPase"/>
</dbReference>
<keyword evidence="2" id="KW-0067">ATP-binding</keyword>
<proteinExistence type="predicted"/>
<dbReference type="Gene3D" id="3.40.50.300">
    <property type="entry name" value="P-loop containing nucleotide triphosphate hydrolases"/>
    <property type="match status" value="2"/>
</dbReference>
<dbReference type="PANTHER" id="PTHR47642:SF5">
    <property type="entry name" value="ATP-DEPENDENT DNA HELICASE"/>
    <property type="match status" value="1"/>
</dbReference>
<dbReference type="GO" id="GO:0004386">
    <property type="term" value="F:helicase activity"/>
    <property type="evidence" value="ECO:0007669"/>
    <property type="project" value="UniProtKB-KW"/>
</dbReference>
<reference evidence="2" key="1">
    <citation type="submission" date="2020-04" db="EMBL/GenBank/DDBJ databases">
        <authorList>
            <person name="Chiriac C."/>
            <person name="Salcher M."/>
            <person name="Ghai R."/>
            <person name="Kavagutti S V."/>
        </authorList>
    </citation>
    <scope>NUCLEOTIDE SEQUENCE</scope>
</reference>
<protein>
    <submittedName>
        <fullName evidence="2">RecD ATP-dependent exoDNAse (Exonuclease V), alpha subunit - helicase superfamily I member</fullName>
    </submittedName>
</protein>
<keyword evidence="2" id="KW-0540">Nuclease</keyword>
<keyword evidence="2" id="KW-0347">Helicase</keyword>
<organism evidence="2">
    <name type="scientific">uncultured Caudovirales phage</name>
    <dbReference type="NCBI Taxonomy" id="2100421"/>
    <lineage>
        <taxon>Viruses</taxon>
        <taxon>Duplodnaviria</taxon>
        <taxon>Heunggongvirae</taxon>
        <taxon>Uroviricota</taxon>
        <taxon>Caudoviricetes</taxon>
        <taxon>Peduoviridae</taxon>
        <taxon>Maltschvirus</taxon>
        <taxon>Maltschvirus maltsch</taxon>
    </lineage>
</organism>
<feature type="domain" description="UvrD-like helicase C-terminal" evidence="1">
    <location>
        <begin position="363"/>
        <end position="411"/>
    </location>
</feature>
<dbReference type="Pfam" id="PF13538">
    <property type="entry name" value="UvrD_C_2"/>
    <property type="match status" value="1"/>
</dbReference>
<dbReference type="EMBL" id="LR796546">
    <property type="protein sequence ID" value="CAB4150466.1"/>
    <property type="molecule type" value="Genomic_DNA"/>
</dbReference>
<gene>
    <name evidence="2" type="ORF">UFOVP568_33</name>
</gene>
<name>A0A6J5MZL4_9CAUD</name>
<dbReference type="PANTHER" id="PTHR47642">
    <property type="entry name" value="ATP-DEPENDENT DNA HELICASE"/>
    <property type="match status" value="1"/>
</dbReference>
<keyword evidence="2" id="KW-0378">Hydrolase</keyword>
<dbReference type="Pfam" id="PF13245">
    <property type="entry name" value="AAA_19"/>
    <property type="match status" value="1"/>
</dbReference>
<keyword evidence="2" id="KW-0269">Exonuclease</keyword>
<dbReference type="Gene3D" id="2.30.30.940">
    <property type="match status" value="1"/>
</dbReference>
<dbReference type="InterPro" id="IPR027785">
    <property type="entry name" value="UvrD-like_helicase_C"/>
</dbReference>
<accession>A0A6J5MZL4</accession>
<dbReference type="CDD" id="cd17933">
    <property type="entry name" value="DEXSc_RecD-like"/>
    <property type="match status" value="1"/>
</dbReference>
<keyword evidence="2" id="KW-0547">Nucleotide-binding</keyword>
<evidence type="ECO:0000259" key="1">
    <source>
        <dbReference type="Pfam" id="PF13538"/>
    </source>
</evidence>
<dbReference type="InterPro" id="IPR051055">
    <property type="entry name" value="PIF1_helicase"/>
</dbReference>
<sequence length="438" mass="48256">MAQQLTLDDLNEQQRVAVNACLDMTKRIAAVTGEAGTGKTSIIRIVYNSLIEAGYNPVIAAPTGKAAKRIREATEAPAMTLHMLLKYTRPGDIDEKTGKPVGASYPRHDKEMPIEYDHVLVDEYAMTNHELHRNLIDALPPGCRLLVFGDASQLPPIETVPKYAAMTTPFKAALERFNGVKLEQVHRQSEDSMVLLNAQRINGGLGPKQGSADFVVTITEKPVEAVINAVMEAGDDFAQLNNQVITPTNTSWIGTAALNQQLQMMLMPTGRKTLDLSRHKWAKTGLAVGAGDKVMMTKNYYDLEADDGTVGLFNGEVGIVLEIGEYEEVVVDFDGRRISVPPAIQVAFDSRTAVVYPQRDLELAYCITTHKAQGSEYQHVLYVMSKAAQFNLNRKNFYTAVSRARQKVTLVTDMRAMGLALATKEQRILPPKPAKIGW</sequence>
<dbReference type="GO" id="GO:0004527">
    <property type="term" value="F:exonuclease activity"/>
    <property type="evidence" value="ECO:0007669"/>
    <property type="project" value="UniProtKB-KW"/>
</dbReference>
<dbReference type="CDD" id="cd18809">
    <property type="entry name" value="SF1_C_RecD"/>
    <property type="match status" value="1"/>
</dbReference>
<evidence type="ECO:0000313" key="2">
    <source>
        <dbReference type="EMBL" id="CAB4150466.1"/>
    </source>
</evidence>